<sequence length="103" mass="11914">MVYARCCEKGMLWFEKIVKRMRDKLKKKEVKKPEVKKKNEVVVVAVARKAPKSKKAKKNAKKTRKAQKMKERKQDEALKNIMKKASAASAPNYGEHNQCIGLR</sequence>
<dbReference type="EMBL" id="CACVBM020000044">
    <property type="protein sequence ID" value="CAA7013457.1"/>
    <property type="molecule type" value="Genomic_DNA"/>
</dbReference>
<gene>
    <name evidence="2" type="ORF">MERR_LOCUS691</name>
</gene>
<protein>
    <submittedName>
        <fullName evidence="2">Uncharacterized protein</fullName>
    </submittedName>
</protein>
<dbReference type="Proteomes" id="UP000467841">
    <property type="component" value="Unassembled WGS sequence"/>
</dbReference>
<accession>A0A6D2HFI6</accession>
<evidence type="ECO:0000256" key="1">
    <source>
        <dbReference type="SAM" id="MobiDB-lite"/>
    </source>
</evidence>
<evidence type="ECO:0000313" key="3">
    <source>
        <dbReference type="Proteomes" id="UP000467841"/>
    </source>
</evidence>
<reference evidence="2" key="1">
    <citation type="submission" date="2020-01" db="EMBL/GenBank/DDBJ databases">
        <authorList>
            <person name="Mishra B."/>
        </authorList>
    </citation>
    <scope>NUCLEOTIDE SEQUENCE [LARGE SCALE GENOMIC DNA]</scope>
</reference>
<feature type="region of interest" description="Disordered" evidence="1">
    <location>
        <begin position="49"/>
        <end position="103"/>
    </location>
</feature>
<feature type="compositionally biased region" description="Basic residues" evidence="1">
    <location>
        <begin position="49"/>
        <end position="67"/>
    </location>
</feature>
<evidence type="ECO:0000313" key="2">
    <source>
        <dbReference type="EMBL" id="CAA7013457.1"/>
    </source>
</evidence>
<dbReference type="AlphaFoldDB" id="A0A6D2HFI6"/>
<keyword evidence="3" id="KW-1185">Reference proteome</keyword>
<feature type="compositionally biased region" description="Basic and acidic residues" evidence="1">
    <location>
        <begin position="68"/>
        <end position="78"/>
    </location>
</feature>
<organism evidence="2 3">
    <name type="scientific">Microthlaspi erraticum</name>
    <dbReference type="NCBI Taxonomy" id="1685480"/>
    <lineage>
        <taxon>Eukaryota</taxon>
        <taxon>Viridiplantae</taxon>
        <taxon>Streptophyta</taxon>
        <taxon>Embryophyta</taxon>
        <taxon>Tracheophyta</taxon>
        <taxon>Spermatophyta</taxon>
        <taxon>Magnoliopsida</taxon>
        <taxon>eudicotyledons</taxon>
        <taxon>Gunneridae</taxon>
        <taxon>Pentapetalae</taxon>
        <taxon>rosids</taxon>
        <taxon>malvids</taxon>
        <taxon>Brassicales</taxon>
        <taxon>Brassicaceae</taxon>
        <taxon>Coluteocarpeae</taxon>
        <taxon>Microthlaspi</taxon>
    </lineage>
</organism>
<name>A0A6D2HFI6_9BRAS</name>
<proteinExistence type="predicted"/>
<comment type="caution">
    <text evidence="2">The sequence shown here is derived from an EMBL/GenBank/DDBJ whole genome shotgun (WGS) entry which is preliminary data.</text>
</comment>